<keyword evidence="11" id="KW-1185">Reference proteome</keyword>
<dbReference type="InterPro" id="IPR000755">
    <property type="entry name" value="A_A_dipeptidase"/>
</dbReference>
<evidence type="ECO:0000256" key="8">
    <source>
        <dbReference type="ARBA" id="ARBA00023316"/>
    </source>
</evidence>
<dbReference type="AlphaFoldDB" id="A0A1H7W6V3"/>
<proteinExistence type="inferred from homology"/>
<evidence type="ECO:0000256" key="2">
    <source>
        <dbReference type="ARBA" id="ARBA00022670"/>
    </source>
</evidence>
<dbReference type="STRING" id="573321.SAMN04488505_103565"/>
<gene>
    <name evidence="10" type="ORF">SAMN04488505_103565</name>
</gene>
<dbReference type="EC" id="3.4.13.22" evidence="9"/>
<evidence type="ECO:0000313" key="10">
    <source>
        <dbReference type="EMBL" id="SEM16819.1"/>
    </source>
</evidence>
<dbReference type="GO" id="GO:0160237">
    <property type="term" value="F:D-Ala-D-Ala dipeptidase activity"/>
    <property type="evidence" value="ECO:0007669"/>
    <property type="project" value="UniProtKB-EC"/>
</dbReference>
<dbReference type="GO" id="GO:0008270">
    <property type="term" value="F:zinc ion binding"/>
    <property type="evidence" value="ECO:0007669"/>
    <property type="project" value="UniProtKB-UniRule"/>
</dbReference>
<evidence type="ECO:0000256" key="6">
    <source>
        <dbReference type="ARBA" id="ARBA00022997"/>
    </source>
</evidence>
<dbReference type="CDD" id="cd14840">
    <property type="entry name" value="D-Ala-D-Ala_dipeptidase_Aad"/>
    <property type="match status" value="1"/>
</dbReference>
<dbReference type="OrthoDB" id="9801430at2"/>
<dbReference type="GO" id="GO:0008237">
    <property type="term" value="F:metallopeptidase activity"/>
    <property type="evidence" value="ECO:0007669"/>
    <property type="project" value="UniProtKB-KW"/>
</dbReference>
<evidence type="ECO:0000256" key="5">
    <source>
        <dbReference type="ARBA" id="ARBA00022833"/>
    </source>
</evidence>
<dbReference type="RefSeq" id="WP_089913576.1">
    <property type="nucleotide sequence ID" value="NZ_FOBB01000003.1"/>
</dbReference>
<feature type="site" description="Transition state stabilizer" evidence="9">
    <location>
        <position position="119"/>
    </location>
</feature>
<reference evidence="10 11" key="1">
    <citation type="submission" date="2016-10" db="EMBL/GenBank/DDBJ databases">
        <authorList>
            <person name="de Groot N.N."/>
        </authorList>
    </citation>
    <scope>NUCLEOTIDE SEQUENCE [LARGE SCALE GENOMIC DNA]</scope>
    <source>
        <strain evidence="10 11">DSM 21039</strain>
    </source>
</reference>
<dbReference type="SUPFAM" id="SSF55166">
    <property type="entry name" value="Hedgehog/DD-peptidase"/>
    <property type="match status" value="1"/>
</dbReference>
<dbReference type="GO" id="GO:0071555">
    <property type="term" value="P:cell wall organization"/>
    <property type="evidence" value="ECO:0007669"/>
    <property type="project" value="UniProtKB-KW"/>
</dbReference>
<dbReference type="PANTHER" id="PTHR43126:SF1">
    <property type="entry name" value="D-ALANYL-D-ALANINE DIPEPTIDASE"/>
    <property type="match status" value="1"/>
</dbReference>
<keyword evidence="5 9" id="KW-0862">Zinc</keyword>
<comment type="catalytic activity">
    <reaction evidence="1 9">
        <text>D-alanyl-D-alanine + H2O = 2 D-alanine</text>
        <dbReference type="Rhea" id="RHEA:20661"/>
        <dbReference type="ChEBI" id="CHEBI:15377"/>
        <dbReference type="ChEBI" id="CHEBI:57416"/>
        <dbReference type="ChEBI" id="CHEBI:57822"/>
        <dbReference type="EC" id="3.4.13.22"/>
    </reaction>
</comment>
<keyword evidence="2 9" id="KW-0645">Protease</keyword>
<dbReference type="HAMAP" id="MF_01924">
    <property type="entry name" value="A_A_dipeptidase"/>
    <property type="match status" value="1"/>
</dbReference>
<feature type="binding site" evidence="9">
    <location>
        <position position="214"/>
    </location>
    <ligand>
        <name>Zn(2+)</name>
        <dbReference type="ChEBI" id="CHEBI:29105"/>
        <note>catalytic</note>
    </ligand>
</feature>
<feature type="binding site" evidence="9">
    <location>
        <position position="153"/>
    </location>
    <ligand>
        <name>Zn(2+)</name>
        <dbReference type="ChEBI" id="CHEBI:29105"/>
        <note>catalytic</note>
    </ligand>
</feature>
<dbReference type="InterPro" id="IPR009045">
    <property type="entry name" value="Zn_M74/Hedgehog-like"/>
</dbReference>
<dbReference type="EMBL" id="FOBB01000003">
    <property type="protein sequence ID" value="SEM16819.1"/>
    <property type="molecule type" value="Genomic_DNA"/>
</dbReference>
<comment type="similarity">
    <text evidence="9">Belongs to the peptidase M15D family.</text>
</comment>
<evidence type="ECO:0000256" key="7">
    <source>
        <dbReference type="ARBA" id="ARBA00023049"/>
    </source>
</evidence>
<accession>A0A1H7W6V3</accession>
<keyword evidence="3 9" id="KW-0479">Metal-binding</keyword>
<organism evidence="10 11">
    <name type="scientific">Chitinophaga rupis</name>
    <dbReference type="NCBI Taxonomy" id="573321"/>
    <lineage>
        <taxon>Bacteria</taxon>
        <taxon>Pseudomonadati</taxon>
        <taxon>Bacteroidota</taxon>
        <taxon>Chitinophagia</taxon>
        <taxon>Chitinophagales</taxon>
        <taxon>Chitinophagaceae</taxon>
        <taxon>Chitinophaga</taxon>
    </lineage>
</organism>
<dbReference type="GO" id="GO:0006508">
    <property type="term" value="P:proteolysis"/>
    <property type="evidence" value="ECO:0007669"/>
    <property type="project" value="UniProtKB-KW"/>
</dbReference>
<dbReference type="Gene3D" id="3.30.1380.10">
    <property type="match status" value="1"/>
</dbReference>
<name>A0A1H7W6V3_9BACT</name>
<protein>
    <recommendedName>
        <fullName evidence="9">D-alanyl-D-alanine dipeptidase</fullName>
        <shortName evidence="9">D-Ala-D-Ala dipeptidase</shortName>
        <ecNumber evidence="9">3.4.13.22</ecNumber>
    </recommendedName>
</protein>
<sequence>MRVFFYNWISLLLLMIPGWHSSFAQQIPLNHYGLPVVTSAALYQQQVAADSNQQLVDVPRYIPGIRTDVRYATTHNFTQQVLYPHPRVLLRLPAAKALKAVQQQLSAQGLALKIFDAYRPYAITEKMWTIVPDDRYAADPRKGSGHNRGVAVDLTLIQISSGDTIPMPTGYDDFTEKAHYSYHPTDIAVLANRALLRRIMEQHGFTALETEWWHFYLSDYQKYPLLDLGFDTFR</sequence>
<keyword evidence="8" id="KW-0961">Cell wall biogenesis/degradation</keyword>
<evidence type="ECO:0000256" key="3">
    <source>
        <dbReference type="ARBA" id="ARBA00022723"/>
    </source>
</evidence>
<keyword evidence="6 9" id="KW-0224">Dipeptidase</keyword>
<dbReference type="Proteomes" id="UP000198984">
    <property type="component" value="Unassembled WGS sequence"/>
</dbReference>
<evidence type="ECO:0000256" key="1">
    <source>
        <dbReference type="ARBA" id="ARBA00001362"/>
    </source>
</evidence>
<feature type="active site" description="Proton donor/acceptor" evidence="9">
    <location>
        <position position="211"/>
    </location>
</feature>
<dbReference type="Pfam" id="PF01427">
    <property type="entry name" value="Peptidase_M15"/>
    <property type="match status" value="1"/>
</dbReference>
<dbReference type="PANTHER" id="PTHR43126">
    <property type="entry name" value="D-ALANYL-D-ALANINE DIPEPTIDASE"/>
    <property type="match status" value="1"/>
</dbReference>
<evidence type="ECO:0000256" key="9">
    <source>
        <dbReference type="HAMAP-Rule" id="MF_01924"/>
    </source>
</evidence>
<comment type="function">
    <text evidence="9">Catalyzes hydrolysis of the D-alanyl-D-alanine dipeptide.</text>
</comment>
<feature type="binding site" evidence="9">
    <location>
        <position position="146"/>
    </location>
    <ligand>
        <name>Zn(2+)</name>
        <dbReference type="ChEBI" id="CHEBI:29105"/>
        <note>catalytic</note>
    </ligand>
</feature>
<evidence type="ECO:0000313" key="11">
    <source>
        <dbReference type="Proteomes" id="UP000198984"/>
    </source>
</evidence>
<keyword evidence="4 9" id="KW-0378">Hydrolase</keyword>
<keyword evidence="7 9" id="KW-0482">Metalloprotease</keyword>
<comment type="cofactor">
    <cofactor evidence="9">
        <name>Zn(2+)</name>
        <dbReference type="ChEBI" id="CHEBI:29105"/>
    </cofactor>
    <text evidence="9">Binds 1 zinc ion per subunit.</text>
</comment>
<evidence type="ECO:0000256" key="4">
    <source>
        <dbReference type="ARBA" id="ARBA00022801"/>
    </source>
</evidence>